<dbReference type="SUPFAM" id="SSF56801">
    <property type="entry name" value="Acetyl-CoA synthetase-like"/>
    <property type="match status" value="3"/>
</dbReference>
<evidence type="ECO:0000313" key="8">
    <source>
        <dbReference type="Proteomes" id="UP000617979"/>
    </source>
</evidence>
<keyword evidence="3" id="KW-0596">Phosphopantetheine</keyword>
<dbReference type="InterPro" id="IPR023213">
    <property type="entry name" value="CAT-like_dom_sf"/>
</dbReference>
<reference evidence="8" key="1">
    <citation type="journal article" date="2019" name="Int. J. Syst. Evol. Microbiol.">
        <title>The Global Catalogue of Microorganisms (GCM) 10K type strain sequencing project: providing services to taxonomists for standard genome sequencing and annotation.</title>
        <authorList>
            <consortium name="The Broad Institute Genomics Platform"/>
            <consortium name="The Broad Institute Genome Sequencing Center for Infectious Disease"/>
            <person name="Wu L."/>
            <person name="Ma J."/>
        </authorList>
    </citation>
    <scope>NUCLEOTIDE SEQUENCE [LARGE SCALE GENOMIC DNA]</scope>
    <source>
        <strain evidence="8">CGMCC 1.12404</strain>
    </source>
</reference>
<dbReference type="InterPro" id="IPR009081">
    <property type="entry name" value="PP-bd_ACP"/>
</dbReference>
<dbReference type="Gene3D" id="3.40.50.1820">
    <property type="entry name" value="alpha/beta hydrolase"/>
    <property type="match status" value="1"/>
</dbReference>
<comment type="similarity">
    <text evidence="2">Belongs to the ATP-dependent AMP-binding enzyme family.</text>
</comment>
<dbReference type="InterPro" id="IPR045851">
    <property type="entry name" value="AMP-bd_C_sf"/>
</dbReference>
<evidence type="ECO:0000259" key="6">
    <source>
        <dbReference type="PROSITE" id="PS50075"/>
    </source>
</evidence>
<dbReference type="CDD" id="cd05930">
    <property type="entry name" value="A_NRPS"/>
    <property type="match status" value="2"/>
</dbReference>
<keyword evidence="5" id="KW-0045">Antibiotic biosynthesis</keyword>
<gene>
    <name evidence="7" type="primary">srfAA</name>
    <name evidence="7" type="ORF">GCM10007416_08030</name>
</gene>
<dbReference type="Pfam" id="PF13193">
    <property type="entry name" value="AMP-binding_C"/>
    <property type="match status" value="2"/>
</dbReference>
<feature type="domain" description="Carrier" evidence="6">
    <location>
        <begin position="183"/>
        <end position="258"/>
    </location>
</feature>
<dbReference type="Pfam" id="PF00668">
    <property type="entry name" value="Condensation"/>
    <property type="match status" value="3"/>
</dbReference>
<evidence type="ECO:0000256" key="3">
    <source>
        <dbReference type="ARBA" id="ARBA00022450"/>
    </source>
</evidence>
<comment type="cofactor">
    <cofactor evidence="1">
        <name>pantetheine 4'-phosphate</name>
        <dbReference type="ChEBI" id="CHEBI:47942"/>
    </cofactor>
</comment>
<dbReference type="InterPro" id="IPR036736">
    <property type="entry name" value="ACP-like_sf"/>
</dbReference>
<evidence type="ECO:0000256" key="5">
    <source>
        <dbReference type="ARBA" id="ARBA00023194"/>
    </source>
</evidence>
<evidence type="ECO:0000313" key="7">
    <source>
        <dbReference type="EMBL" id="GGA37501.1"/>
    </source>
</evidence>
<dbReference type="Gene3D" id="3.30.300.30">
    <property type="match status" value="3"/>
</dbReference>
<dbReference type="InterPro" id="IPR029058">
    <property type="entry name" value="AB_hydrolase_fold"/>
</dbReference>
<dbReference type="PANTHER" id="PTHR45527:SF14">
    <property type="entry name" value="PLIPASTATIN SYNTHASE SUBUNIT B"/>
    <property type="match status" value="1"/>
</dbReference>
<comment type="caution">
    <text evidence="7">The sequence shown here is derived from an EMBL/GenBank/DDBJ whole genome shotgun (WGS) entry which is preliminary data.</text>
</comment>
<evidence type="ECO:0000256" key="2">
    <source>
        <dbReference type="ARBA" id="ARBA00006432"/>
    </source>
</evidence>
<dbReference type="SUPFAM" id="SSF47336">
    <property type="entry name" value="ACP-like"/>
    <property type="match status" value="4"/>
</dbReference>
<feature type="domain" description="Carrier" evidence="6">
    <location>
        <begin position="1235"/>
        <end position="1310"/>
    </location>
</feature>
<dbReference type="Gene3D" id="1.10.287.490">
    <property type="entry name" value="Helix hairpin bin"/>
    <property type="match status" value="1"/>
</dbReference>
<dbReference type="InterPro" id="IPR000873">
    <property type="entry name" value="AMP-dep_synth/lig_dom"/>
</dbReference>
<evidence type="ECO:0000256" key="4">
    <source>
        <dbReference type="ARBA" id="ARBA00022553"/>
    </source>
</evidence>
<dbReference type="Pfam" id="PF00550">
    <property type="entry name" value="PP-binding"/>
    <property type="match status" value="4"/>
</dbReference>
<feature type="domain" description="Carrier" evidence="6">
    <location>
        <begin position="2274"/>
        <end position="2349"/>
    </location>
</feature>
<organism evidence="7 8">
    <name type="scientific">Kroppenstedtia guangzhouensis</name>
    <dbReference type="NCBI Taxonomy" id="1274356"/>
    <lineage>
        <taxon>Bacteria</taxon>
        <taxon>Bacillati</taxon>
        <taxon>Bacillota</taxon>
        <taxon>Bacilli</taxon>
        <taxon>Bacillales</taxon>
        <taxon>Thermoactinomycetaceae</taxon>
        <taxon>Kroppenstedtia</taxon>
    </lineage>
</organism>
<accession>A0ABQ1G635</accession>
<feature type="domain" description="Carrier" evidence="6">
    <location>
        <begin position="3324"/>
        <end position="3399"/>
    </location>
</feature>
<dbReference type="CDD" id="cd19531">
    <property type="entry name" value="LCL_NRPS-like"/>
    <property type="match status" value="3"/>
</dbReference>
<dbReference type="Pfam" id="PF00501">
    <property type="entry name" value="AMP-binding"/>
    <property type="match status" value="3"/>
</dbReference>
<dbReference type="Gene3D" id="1.10.1200.10">
    <property type="entry name" value="ACP-like"/>
    <property type="match status" value="4"/>
</dbReference>
<dbReference type="InterPro" id="IPR006162">
    <property type="entry name" value="Ppantetheine_attach_site"/>
</dbReference>
<dbReference type="InterPro" id="IPR042099">
    <property type="entry name" value="ANL_N_sf"/>
</dbReference>
<dbReference type="Gene3D" id="3.40.50.980">
    <property type="match status" value="2"/>
</dbReference>
<proteinExistence type="inferred from homology"/>
<dbReference type="CDD" id="cd17643">
    <property type="entry name" value="A_NRPS_Cytc1-like"/>
    <property type="match status" value="1"/>
</dbReference>
<dbReference type="PROSITE" id="PS00455">
    <property type="entry name" value="AMP_BINDING"/>
    <property type="match status" value="3"/>
</dbReference>
<dbReference type="Pfam" id="PF00975">
    <property type="entry name" value="Thioesterase"/>
    <property type="match status" value="1"/>
</dbReference>
<dbReference type="InterPro" id="IPR025110">
    <property type="entry name" value="AMP-bd_C"/>
</dbReference>
<dbReference type="SMART" id="SM00824">
    <property type="entry name" value="PKS_TE"/>
    <property type="match status" value="1"/>
</dbReference>
<dbReference type="Gene3D" id="2.30.38.10">
    <property type="entry name" value="Luciferase, Domain 3"/>
    <property type="match status" value="1"/>
</dbReference>
<dbReference type="InterPro" id="IPR001031">
    <property type="entry name" value="Thioesterase"/>
</dbReference>
<name>A0ABQ1G635_9BACL</name>
<dbReference type="InterPro" id="IPR020806">
    <property type="entry name" value="PKS_PP-bd"/>
</dbReference>
<dbReference type="PROSITE" id="PS50075">
    <property type="entry name" value="CARRIER"/>
    <property type="match status" value="4"/>
</dbReference>
<dbReference type="InterPro" id="IPR020802">
    <property type="entry name" value="TesA-like"/>
</dbReference>
<dbReference type="PANTHER" id="PTHR45527">
    <property type="entry name" value="NONRIBOSOMAL PEPTIDE SYNTHETASE"/>
    <property type="match status" value="1"/>
</dbReference>
<dbReference type="SUPFAM" id="SSF53474">
    <property type="entry name" value="alpha/beta-Hydrolases"/>
    <property type="match status" value="1"/>
</dbReference>
<dbReference type="InterPro" id="IPR010071">
    <property type="entry name" value="AA_adenyl_dom"/>
</dbReference>
<dbReference type="InterPro" id="IPR001242">
    <property type="entry name" value="Condensation_dom"/>
</dbReference>
<dbReference type="SMART" id="SM00823">
    <property type="entry name" value="PKS_PP"/>
    <property type="match status" value="3"/>
</dbReference>
<keyword evidence="8" id="KW-1185">Reference proteome</keyword>
<dbReference type="NCBIfam" id="TIGR01733">
    <property type="entry name" value="AA-adenyl-dom"/>
    <property type="match status" value="3"/>
</dbReference>
<dbReference type="Gene3D" id="3.30.559.30">
    <property type="entry name" value="Nonribosomal peptide synthetase, condensation domain"/>
    <property type="match status" value="3"/>
</dbReference>
<evidence type="ECO:0000256" key="1">
    <source>
        <dbReference type="ARBA" id="ARBA00001957"/>
    </source>
</evidence>
<dbReference type="InterPro" id="IPR020845">
    <property type="entry name" value="AMP-binding_CS"/>
</dbReference>
<dbReference type="Gene3D" id="3.40.50.12780">
    <property type="entry name" value="N-terminal domain of ligase-like"/>
    <property type="match status" value="2"/>
</dbReference>
<protein>
    <submittedName>
        <fullName evidence="7">Surfactin synthase subunit 1</fullName>
    </submittedName>
</protein>
<dbReference type="Proteomes" id="UP000617979">
    <property type="component" value="Unassembled WGS sequence"/>
</dbReference>
<dbReference type="SUPFAM" id="SSF52777">
    <property type="entry name" value="CoA-dependent acyltransferases"/>
    <property type="match status" value="6"/>
</dbReference>
<sequence>MTASTLELVKEEVTDWKQVVSDLYGWVEKLLVDRQIFSQMRLFAEQLATSFDMRRETEGFPHFTEVPLFSELGHVADGRVKFAQMLSFLGKHVHPGFQDVSESMKKSAANWGVIRGTLIKMHLTGVVTAETLGKTVERIKLAADAEEQLAGRFLEFISSLRGGDGEKTVWTTSAAEAVSAYVEPAGEMETRLARLWKQVLGKERVGALDHFFELGGQSLQALASVSLLKKEYGLEVPVSLIFQYPTIRELAAVLEEKSMRPFQGLEPVGVREYYPVTSQQKRIYLLQQFSGADTGYNIPSAMVIRFAVDADRLETALQQLAARHEALRTTFHLIDGEPKQRIENQVEIRLQRMDISDFTGDTEQERIQAAVADFVRPFVLDQGPLARFALMRMGEERYLFLADLHHIIADGVSLEILNRECMALYREESLPLLPWQYKEYAVWQEKQLQTEAMCEQESYWLQALQGIPPGLNFPTDFPRPAKQTFAGRRLTFTVPADVTVGINRLAVKTGSTPYMVLLALYSVLIAAYTRERDVVVGSPITGRSHADVESVIGMFVNTLVMRNRVEPEQTFTQFLRQVKKTALEAYENQDFPFDLLVEKLNIERDLSRNPVFDTMFVMQNMEALDPAVEGIPFTPYEFDHGVSKFDLSMELTERNGELHGCLDYRRDLFLQSSMELFIQHFQELLRSATTNPHAKIADLALMSEAEKKQLLQTERARVKDVQWPENATLHELFQEQVRRFPDAEAVVCGDERLTYRELNAKADRVAHVLRMSGVGAECLVAVMMERSVEMIAVLLGVLKAGGAYLPIDPDYPEERVSFMLEDSQTKWLVTQRLHGQKVDFPGEVFYAEELFAGKEPSEGIIPAPTKVRPENLAYVTYTSGTTGRPKGVMIEHRHVVQLLVQTPGKFKFTEADVWMMFHSFCFDVSVWEMYSALLHGGSLVIVPKDVARDPQAFAELVSRERVTVLNQTPSAFYSFEQAVERSHLDFSLRFVIFAGEALKPGLLKGWKKRFPQVRLINMYGITETTVYVTFKEIGEREIRNNLSNIGTPLPTYKCIVCDEWGRPVPKGVPGELYIGGAGIARGYLNRPELTEERFVEHPDFPGERLYKSGDLVRLQPDGELEYCGRIDQQVKIRGYRIETSEIEVLLMQHEQVQEAAVVAIADDMGVQELCAYVVADEEVNLADLRGHLAHELPSYMIPSAFVRLEKIPLTPNGKMDHRALPKPDVNMQSGTAYIPPADQVEEELVALWQEVLRAERIGVEDDFFTLGGHSLNAAVLTAEISKRLGVQVPLRQFFQTPTIRALAKVIRHADKRMSEEISPAPKAELYPVSSSQKRMILLQDMDGVQLTYHLPSCFILEGPVDTTRIESAFRALIKRHEILRTQFEWQGDQVMQRVLEEVPFELEQMQGSLESWMRPFDLSQAPLVRAGLQKLDADRHLMVVDMHHIITDGVSMATLVSDLVKLYSGESLPEMRLQYRDYAVWEQKLLNSEAIRRHEKFWKEQFAKGVPVLELPYDRPRPPVKSFAGGLLEFRADASLSERVKQLALETDTTPFMVLMGAFTVLLYKHGGQREVVVGSPVAGRPHADLFPLIGMFVNTLALRYHMEPEQTFAAYLQDVKEWTLAAFEHQIYPFDQLVEELDLPRDMSRSALFDVMFVLQNMEEPELQGEGITIHPQPADTRTSKFDLTLAAEERPDGFAFTFEYATALFDRETMEKWSRRLLRLLEQVTQNRDVPLQDLEILAEEEKRAILAPSFAPHPSRESEGMTVHAKFEEMVRKQPDAKALVCGSEQLTYAQLNAKANKVATVLRQKGVQPDQTVGVMTKRSTDLVAALLGVLKAGAAYVPVDPEYPPERIGYILKDSEAKCLVIQQELYQEMQGALEYDGQVVFVEEAVRAAGEAETQPPVSEPHHLAYVIYTSGTTGQPKGVAVEHRHLLEVILSLPKEDFRFGPGDVWTAFHSVGFDFSVWEIFGCLLTGGKLVVVHRDTARDTSAFLELLRSERVTVLSQTPSAFYALSSLEACGDPTLCVHTVLLGGEALKSSSLAVWKKRYADCRLINMYGITETTIVGTYKNIGSREIENNESAIGQPFPPYTCYVLDENKRLVPPGTPGELYIGGRAVARGYVNRPELTAERFIPHPYNPAERVYRTGDLVRVRQNGDLEYLGRVDQQVKIRGYRIEISEIEHHLQAHDQALEAIVQPFVNDSGEMELCAYVVMESQVSLSEWREYLAQRLPMYMIPAYFVQLEKIPLTPNGKVDRRALPKPDPSKRLETFFVAPADHLEKELVKLWQDALDLERMGVEDDFFAIGGHSLKATMLIAQIHERFDVKVPLRQLFLTPTVRGIAQYIRRAEPHRFASIGQAPKAETYPVSSAQKRLLLLHELEGADTSYNMPAVYLLEGPLNRERVETAFRGLIERHESLRTSLVWREGEPVQIISEEIQFSLEEIPAQEVNEAVKGWVRSFDLSQAPLFRAGLMPLDDERHLLLLDMHHIISDGLSMNILIRDFAALYAGKKLPPLRLQYKDYAVWQQEQLTTQGMVEQEQFWLDQFAEGVPVLELATDHPRPATKSFEGRWWECEADTELTAKVKQLAQETGTTLYMVLLAAFYALLHKHSGQEDMVIGSPVAGRAHGDLAPILGMFVNTLAIRQRPKGEKPFSHFLQEVKEGVLAAQEHQDYPFDLLVSRLPLNRDMSRQALFDVLFVLQNLDMPEVGEVLDGLTISSVKFEHTTSKFDLSLTVEEQDDKLMFGFEYATALFEEATVDSLGSRFLRLLEEVTRDPHVRLADIQLLTPEEEKFLMTGMQLKEPEETEADFDWDFGETEPAVTTIHRRFEAQLWSTPDRVAVKCGEVSLTYRELDRLANGLAHELRAKGVAADQRVAVVMDRSVEMIAAMLGVLKAGGAYVPIDPDYPQERIEFTLRDSGAGWLVMQESLAEHVSFSGEKLFIEKVVPADEAPEVDVREDHLCYVIYTSGTTGHPKGVMIEHRNLLSVMDRLSGEFGFRPGDIWTQFHSIGFDFSVFEIYGALLTGGTLVIVPKEITRDTPGFLRLVREEGITVLGQTPSAFYALSEWEQKGAPDLNVRVMIFGGERLKPSLLRSWKTRYSDCRLFNAYGITETTIVGADKEIDWNEIEHNISSIGHPYPDYTCYVFDQHMRPVLPGVSGELYIGGPGVARGYINLPKLTAERFIANPYCTKERLYKSGDLVRLLPNGEMEYLGRIDHQVKVRGHRIEPGEIERCLQMHENVREAVVLATEDQSGMAELCAYLVASPELSIPELRVYVSEHLPGYMIPTHYILLERMPLTVNGKVDRRALPQPDPSSLRKASYEAPANTLEEQLAAIWKEVLHLERVGVEDDFFLIGGHSLRAVKMTALVYERLGWEISLRDLYEQPTIRRLATRLEFGEKKRQPLVCLNGTSERLQAGRTLFAFPPLGGDAYTFKAMAAYLTDIHLYGFDFIQEDDRIAQYVRYITSVQPEGAYTLLGYSAGGSLAYETAVALEAAGLKVAGLILMDSVPDGGTIDREWDENQLLRLAEHHLEGVADWVRQPSLRQKVLKEMKRYLDSYANTNYQRPIQADIHLIRSLDGTPGSPIWPELTKGTFEESPGAGSHFTMLQGEALAHNAKRVRQIAGTWMHSC</sequence>
<dbReference type="PROSITE" id="PS00012">
    <property type="entry name" value="PHOSPHOPANTETHEINE"/>
    <property type="match status" value="2"/>
</dbReference>
<dbReference type="Gene3D" id="3.30.559.10">
    <property type="entry name" value="Chloramphenicol acetyltransferase-like domain"/>
    <property type="match status" value="3"/>
</dbReference>
<keyword evidence="4" id="KW-0597">Phosphoprotein</keyword>
<dbReference type="NCBIfam" id="NF003417">
    <property type="entry name" value="PRK04813.1"/>
    <property type="match status" value="3"/>
</dbReference>
<dbReference type="EMBL" id="BMEX01000002">
    <property type="protein sequence ID" value="GGA37501.1"/>
    <property type="molecule type" value="Genomic_DNA"/>
</dbReference>